<dbReference type="NCBIfam" id="NF009583">
    <property type="entry name" value="PRK13024.1-3"/>
    <property type="match status" value="1"/>
</dbReference>
<protein>
    <recommendedName>
        <fullName evidence="9 10">Multifunctional fusion protein</fullName>
    </recommendedName>
    <domain>
        <recommendedName>
            <fullName evidence="9">Protein translocase subunit SecD</fullName>
        </recommendedName>
    </domain>
    <domain>
        <recommendedName>
            <fullName evidence="10">Protein-export membrane protein SecF</fullName>
        </recommendedName>
    </domain>
</protein>
<dbReference type="InterPro" id="IPR048631">
    <property type="entry name" value="SecD_1st"/>
</dbReference>
<keyword evidence="4 9" id="KW-0812">Transmembrane</keyword>
<feature type="transmembrane region" description="Helical" evidence="9">
    <location>
        <begin position="616"/>
        <end position="633"/>
    </location>
</feature>
<dbReference type="EMBL" id="JAGEMK010000002">
    <property type="protein sequence ID" value="MBO1751106.1"/>
    <property type="molecule type" value="Genomic_DNA"/>
</dbReference>
<dbReference type="AlphaFoldDB" id="A0A939RVG4"/>
<dbReference type="GO" id="GO:0005886">
    <property type="term" value="C:plasma membrane"/>
    <property type="evidence" value="ECO:0007669"/>
    <property type="project" value="UniProtKB-SubCell"/>
</dbReference>
<evidence type="ECO:0000256" key="8">
    <source>
        <dbReference type="ARBA" id="ARBA00023136"/>
    </source>
</evidence>
<dbReference type="Pfam" id="PF22599">
    <property type="entry name" value="SecDF_P1_head"/>
    <property type="match status" value="1"/>
</dbReference>
<keyword evidence="7 9" id="KW-0811">Translocation</keyword>
<dbReference type="InterPro" id="IPR054384">
    <property type="entry name" value="SecDF_P1_head"/>
</dbReference>
<feature type="transmembrane region" description="Helical" evidence="9">
    <location>
        <begin position="365"/>
        <end position="384"/>
    </location>
</feature>
<evidence type="ECO:0000256" key="2">
    <source>
        <dbReference type="ARBA" id="ARBA00022448"/>
    </source>
</evidence>
<feature type="domain" description="Protein export membrane protein SecD/SecF C-terminal" evidence="12">
    <location>
        <begin position="293"/>
        <end position="461"/>
    </location>
</feature>
<feature type="transmembrane region" description="Helical" evidence="9">
    <location>
        <begin position="412"/>
        <end position="431"/>
    </location>
</feature>
<feature type="transmembrane region" description="Helical" evidence="9">
    <location>
        <begin position="337"/>
        <end position="359"/>
    </location>
</feature>
<dbReference type="InterPro" id="IPR005665">
    <property type="entry name" value="SecF_bac"/>
</dbReference>
<organism evidence="15 16">
    <name type="scientific">Actinotalea soli</name>
    <dbReference type="NCBI Taxonomy" id="2819234"/>
    <lineage>
        <taxon>Bacteria</taxon>
        <taxon>Bacillati</taxon>
        <taxon>Actinomycetota</taxon>
        <taxon>Actinomycetes</taxon>
        <taxon>Micrococcales</taxon>
        <taxon>Cellulomonadaceae</taxon>
        <taxon>Actinotalea</taxon>
    </lineage>
</organism>
<feature type="transmembrane region" description="Helical" evidence="9">
    <location>
        <begin position="437"/>
        <end position="461"/>
    </location>
</feature>
<dbReference type="HAMAP" id="MF_01464_B">
    <property type="entry name" value="SecF_B"/>
    <property type="match status" value="1"/>
</dbReference>
<dbReference type="Pfam" id="PF02355">
    <property type="entry name" value="SecD_SecF_C"/>
    <property type="match status" value="2"/>
</dbReference>
<dbReference type="RefSeq" id="WP_208054795.1">
    <property type="nucleotide sequence ID" value="NZ_JAGEMK010000002.1"/>
</dbReference>
<keyword evidence="3 9" id="KW-1003">Cell membrane</keyword>
<feature type="transmembrane region" description="Helical" evidence="9">
    <location>
        <begin position="25"/>
        <end position="44"/>
    </location>
</feature>
<dbReference type="Gene3D" id="3.30.1360.200">
    <property type="match status" value="1"/>
</dbReference>
<feature type="domain" description="Protein export membrane protein SecD/SecF C-terminal" evidence="12">
    <location>
        <begin position="587"/>
        <end position="771"/>
    </location>
</feature>
<dbReference type="InterPro" id="IPR022646">
    <property type="entry name" value="SecD/SecF_CS"/>
</dbReference>
<comment type="subcellular location">
    <subcellularLocation>
        <location evidence="1 9">Cell membrane</location>
        <topology evidence="1 9">Multi-pass membrane protein</topology>
    </subcellularLocation>
</comment>
<evidence type="ECO:0000256" key="11">
    <source>
        <dbReference type="SAM" id="MobiDB-lite"/>
    </source>
</evidence>
<feature type="transmembrane region" description="Helical" evidence="9">
    <location>
        <begin position="312"/>
        <end position="332"/>
    </location>
</feature>
<evidence type="ECO:0000256" key="5">
    <source>
        <dbReference type="ARBA" id="ARBA00022927"/>
    </source>
</evidence>
<feature type="region of interest" description="Disordered" evidence="11">
    <location>
        <begin position="136"/>
        <end position="158"/>
    </location>
</feature>
<dbReference type="Proteomes" id="UP000664209">
    <property type="component" value="Unassembled WGS sequence"/>
</dbReference>
<evidence type="ECO:0000256" key="3">
    <source>
        <dbReference type="ARBA" id="ARBA00022475"/>
    </source>
</evidence>
<dbReference type="GO" id="GO:0065002">
    <property type="term" value="P:intracellular protein transmembrane transport"/>
    <property type="evidence" value="ECO:0007669"/>
    <property type="project" value="UniProtKB-UniRule"/>
</dbReference>
<comment type="subunit">
    <text evidence="10">Forms a complex with SecD. Part of the essential Sec protein translocation apparatus which comprises SecA, SecYEG and auxiliary proteins SecDF. Other proteins may also be involved.</text>
</comment>
<comment type="similarity">
    <text evidence="10">Belongs to the SecD/SecF family. SecF subfamily.</text>
</comment>
<evidence type="ECO:0000259" key="12">
    <source>
        <dbReference type="Pfam" id="PF02355"/>
    </source>
</evidence>
<evidence type="ECO:0000259" key="13">
    <source>
        <dbReference type="Pfam" id="PF21760"/>
    </source>
</evidence>
<dbReference type="PANTHER" id="PTHR30081">
    <property type="entry name" value="PROTEIN-EXPORT MEMBRANE PROTEIN SEC"/>
    <property type="match status" value="1"/>
</dbReference>
<dbReference type="NCBIfam" id="TIGR00966">
    <property type="entry name" value="transloc_SecF"/>
    <property type="match status" value="1"/>
</dbReference>
<evidence type="ECO:0000313" key="16">
    <source>
        <dbReference type="Proteomes" id="UP000664209"/>
    </source>
</evidence>
<feature type="transmembrane region" description="Helical" evidence="9">
    <location>
        <begin position="743"/>
        <end position="769"/>
    </location>
</feature>
<feature type="transmembrane region" description="Helical" evidence="9">
    <location>
        <begin position="667"/>
        <end position="688"/>
    </location>
</feature>
<comment type="caution">
    <text evidence="15">The sequence shown here is derived from an EMBL/GenBank/DDBJ whole genome shotgun (WGS) entry which is preliminary data.</text>
</comment>
<feature type="compositionally biased region" description="Basic and acidic residues" evidence="11">
    <location>
        <begin position="787"/>
        <end position="796"/>
    </location>
</feature>
<comment type="similarity">
    <text evidence="9">Belongs to the SecD/SecF family. SecD subfamily.</text>
</comment>
<dbReference type="Gene3D" id="3.30.70.3220">
    <property type="match status" value="1"/>
</dbReference>
<dbReference type="GO" id="GO:0043952">
    <property type="term" value="P:protein transport by the Sec complex"/>
    <property type="evidence" value="ECO:0007669"/>
    <property type="project" value="UniProtKB-UniRule"/>
</dbReference>
<evidence type="ECO:0000256" key="4">
    <source>
        <dbReference type="ARBA" id="ARBA00022692"/>
    </source>
</evidence>
<feature type="transmembrane region" description="Helical" evidence="9">
    <location>
        <begin position="503"/>
        <end position="523"/>
    </location>
</feature>
<dbReference type="InterPro" id="IPR022645">
    <property type="entry name" value="SecD/SecF_bac"/>
</dbReference>
<sequence length="796" mass="82954">MSARTTPPIAPRTAGPRAGGSSRALLIRAIVTLVVLAGATFAVLTSSPTLGLDLRGGTQVVLETQDSATTVADAESTDRALEVLRRRVDALGVAEPTLARSGERRIVVELPGLTEPREAVEIIGRTAQLTFHPVLGIEPDGTEIDGGTETDEGVEPGDLEIDPTAEIVLRDDAGTPLRLGPAALTGEAVSGARAQTDPQTGLGWFVTIDFEGEGRTAWEQLTGEAACFTELDPQRRVAIVLDGEVITSPSVNQSVPCGVGIIGGSTQITGNFSQDEALDLSALIQGGSLPVPVEVIEQRTVGPSLGAAAIDASVKAIALGVLLTAIFIVAVYRLMGLLAVVALLCYALIAYAALLTVGATITLPGLAGFVLAVGMAVDANVLVYERAREERAVRGRTLPTAVREGFRKAFPAIADSNITTLISAGLLFALASGPVRGFGVTLTIGVLVSFFSALVITRLLAETVARTRLAERRPGITGMNTLGRLRTRLTERESGFLDRPGRWLGVSLLIVVVAGTGLLVRGVNLGVEFTGGRSIQYSTSTTVDAEIAREAVGDAGFPTAVVQRAGDDDIAVRTSPIDDAEQERIRDAIAEVAGGAEVVSDELIGPSLGDELRRNALIALGIALLAQLAYLAIRFRWTFSSGAVAALGTNVLVVLGVFAWTGKPLDGVFLAALLTVIGYSVNDSVVVFDRVREMVRAKEGESFSRMAGSAVLQTLPRTVNTGLSTLFVLVALLVLGGDSLSDFALALVLGIVVGTVSTVSVAVPLTIALEQRWPTPVKQPKPPTTGEAERTDGAVV</sequence>
<dbReference type="GO" id="GO:0015450">
    <property type="term" value="F:protein-transporting ATPase activity"/>
    <property type="evidence" value="ECO:0007669"/>
    <property type="project" value="InterPro"/>
</dbReference>
<dbReference type="GO" id="GO:0006605">
    <property type="term" value="P:protein targeting"/>
    <property type="evidence" value="ECO:0007669"/>
    <property type="project" value="UniProtKB-UniRule"/>
</dbReference>
<feature type="transmembrane region" description="Helical" evidence="9">
    <location>
        <begin position="719"/>
        <end position="737"/>
    </location>
</feature>
<reference evidence="15" key="1">
    <citation type="submission" date="2021-03" db="EMBL/GenBank/DDBJ databases">
        <title>Actinotalea soli sp. nov., isolated from soil.</title>
        <authorList>
            <person name="Ping W."/>
            <person name="Zhang J."/>
        </authorList>
    </citation>
    <scope>NUCLEOTIDE SEQUENCE</scope>
    <source>
        <strain evidence="15">BY-33</strain>
    </source>
</reference>
<dbReference type="Pfam" id="PF07549">
    <property type="entry name" value="Sec_GG"/>
    <property type="match status" value="2"/>
</dbReference>
<feature type="domain" description="Protein translocase subunit SecDF P1" evidence="13">
    <location>
        <begin position="78"/>
        <end position="134"/>
    </location>
</feature>
<evidence type="ECO:0000256" key="6">
    <source>
        <dbReference type="ARBA" id="ARBA00022989"/>
    </source>
</evidence>
<dbReference type="HAMAP" id="MF_01463_B">
    <property type="entry name" value="SecD_B"/>
    <property type="match status" value="1"/>
</dbReference>
<keyword evidence="6 9" id="KW-1133">Transmembrane helix</keyword>
<comment type="function">
    <text evidence="9">Part of the Sec protein translocase complex. Interacts with the SecYEG preprotein conducting channel. SecDF uses the proton motive force (PMF) to complete protein translocation after the ATP-dependent function of SecA.</text>
</comment>
<feature type="domain" description="SecDF P1 head subdomain" evidence="14">
    <location>
        <begin position="170"/>
        <end position="291"/>
    </location>
</feature>
<dbReference type="Pfam" id="PF21760">
    <property type="entry name" value="SecD_1st"/>
    <property type="match status" value="1"/>
</dbReference>
<keyword evidence="2 9" id="KW-0813">Transport</keyword>
<dbReference type="SUPFAM" id="SSF82866">
    <property type="entry name" value="Multidrug efflux transporter AcrB transmembrane domain"/>
    <property type="match status" value="2"/>
</dbReference>
<feature type="region of interest" description="Disordered" evidence="11">
    <location>
        <begin position="775"/>
        <end position="796"/>
    </location>
</feature>
<dbReference type="NCBIfam" id="TIGR01129">
    <property type="entry name" value="secD"/>
    <property type="match status" value="1"/>
</dbReference>
<dbReference type="NCBIfam" id="TIGR00916">
    <property type="entry name" value="2A0604s01"/>
    <property type="match status" value="2"/>
</dbReference>
<comment type="caution">
    <text evidence="9">Lacks conserved residue(s) required for the propagation of feature annotation.</text>
</comment>
<evidence type="ECO:0000256" key="10">
    <source>
        <dbReference type="HAMAP-Rule" id="MF_01464"/>
    </source>
</evidence>
<keyword evidence="8 9" id="KW-0472">Membrane</keyword>
<dbReference type="Gene3D" id="1.20.1640.10">
    <property type="entry name" value="Multidrug efflux transporter AcrB transmembrane domain"/>
    <property type="match status" value="2"/>
</dbReference>
<evidence type="ECO:0000313" key="15">
    <source>
        <dbReference type="EMBL" id="MBO1751106.1"/>
    </source>
</evidence>
<dbReference type="PANTHER" id="PTHR30081:SF1">
    <property type="entry name" value="PROTEIN TRANSLOCASE SUBUNIT SECD"/>
    <property type="match status" value="1"/>
</dbReference>
<dbReference type="InterPro" id="IPR055344">
    <property type="entry name" value="SecD_SecF_C_bact"/>
</dbReference>
<comment type="subunit">
    <text evidence="9">Forms a complex with SecF. Part of the essential Sec protein translocation apparatus which comprises SecA, SecYEG and auxiliary proteins SecDF. Other proteins may also be involved.</text>
</comment>
<gene>
    <name evidence="9 15" type="primary">secD</name>
    <name evidence="10" type="synonym">secF</name>
    <name evidence="15" type="ORF">J4G33_04740</name>
</gene>
<evidence type="ECO:0000256" key="7">
    <source>
        <dbReference type="ARBA" id="ARBA00023010"/>
    </source>
</evidence>
<accession>A0A939RVG4</accession>
<dbReference type="InterPro" id="IPR048634">
    <property type="entry name" value="SecD_SecF_C"/>
</dbReference>
<dbReference type="InterPro" id="IPR022813">
    <property type="entry name" value="SecD/SecF_arch_bac"/>
</dbReference>
<evidence type="ECO:0000256" key="1">
    <source>
        <dbReference type="ARBA" id="ARBA00004651"/>
    </source>
</evidence>
<feature type="compositionally biased region" description="Acidic residues" evidence="11">
    <location>
        <begin position="140"/>
        <end position="158"/>
    </location>
</feature>
<feature type="transmembrane region" description="Helical" evidence="9">
    <location>
        <begin position="640"/>
        <end position="661"/>
    </location>
</feature>
<keyword evidence="5 9" id="KW-0653">Protein transport</keyword>
<name>A0A939RVG4_9CELL</name>
<evidence type="ECO:0000259" key="14">
    <source>
        <dbReference type="Pfam" id="PF22599"/>
    </source>
</evidence>
<dbReference type="PRINTS" id="PR01755">
    <property type="entry name" value="SECFTRNLCASE"/>
</dbReference>
<dbReference type="InterPro" id="IPR005791">
    <property type="entry name" value="SecD"/>
</dbReference>
<evidence type="ECO:0000256" key="9">
    <source>
        <dbReference type="HAMAP-Rule" id="MF_01463"/>
    </source>
</evidence>
<keyword evidence="16" id="KW-1185">Reference proteome</keyword>
<proteinExistence type="inferred from homology"/>